<accession>A0A9P7GMX3</accession>
<dbReference type="SMART" id="SM01268">
    <property type="entry name" value="BTD"/>
    <property type="match status" value="1"/>
</dbReference>
<dbReference type="Pfam" id="PF09271">
    <property type="entry name" value="LAG1-DNAbind"/>
    <property type="match status" value="2"/>
</dbReference>
<dbReference type="SUPFAM" id="SSF110217">
    <property type="entry name" value="DNA-binding protein LAG-1 (CSL)"/>
    <property type="match status" value="1"/>
</dbReference>
<proteinExistence type="inferred from homology"/>
<dbReference type="InterPro" id="IPR040159">
    <property type="entry name" value="CLS_fam"/>
</dbReference>
<organism evidence="10 11">
    <name type="scientific">Sphagnurus paluster</name>
    <dbReference type="NCBI Taxonomy" id="117069"/>
    <lineage>
        <taxon>Eukaryota</taxon>
        <taxon>Fungi</taxon>
        <taxon>Dikarya</taxon>
        <taxon>Basidiomycota</taxon>
        <taxon>Agaricomycotina</taxon>
        <taxon>Agaricomycetes</taxon>
        <taxon>Agaricomycetidae</taxon>
        <taxon>Agaricales</taxon>
        <taxon>Tricholomatineae</taxon>
        <taxon>Lyophyllaceae</taxon>
        <taxon>Sphagnurus</taxon>
    </lineage>
</organism>
<dbReference type="Gene3D" id="2.80.10.50">
    <property type="match status" value="1"/>
</dbReference>
<evidence type="ECO:0000259" key="8">
    <source>
        <dbReference type="SMART" id="SM01267"/>
    </source>
</evidence>
<evidence type="ECO:0000256" key="7">
    <source>
        <dbReference type="SAM" id="MobiDB-lite"/>
    </source>
</evidence>
<keyword evidence="3" id="KW-0805">Transcription regulation</keyword>
<evidence type="ECO:0000256" key="5">
    <source>
        <dbReference type="ARBA" id="ARBA00023163"/>
    </source>
</evidence>
<dbReference type="GO" id="GO:0001228">
    <property type="term" value="F:DNA-binding transcription activator activity, RNA polymerase II-specific"/>
    <property type="evidence" value="ECO:0007669"/>
    <property type="project" value="InterPro"/>
</dbReference>
<feature type="domain" description="Beta-trefoil DNA-binding" evidence="9">
    <location>
        <begin position="444"/>
        <end position="620"/>
    </location>
</feature>
<evidence type="ECO:0000313" key="10">
    <source>
        <dbReference type="EMBL" id="KAG5653589.1"/>
    </source>
</evidence>
<dbReference type="GO" id="GO:0000978">
    <property type="term" value="F:RNA polymerase II cis-regulatory region sequence-specific DNA binding"/>
    <property type="evidence" value="ECO:0007669"/>
    <property type="project" value="InterPro"/>
</dbReference>
<comment type="subcellular location">
    <subcellularLocation>
        <location evidence="1">Nucleus</location>
    </subcellularLocation>
</comment>
<feature type="region of interest" description="Disordered" evidence="7">
    <location>
        <begin position="713"/>
        <end position="733"/>
    </location>
</feature>
<feature type="compositionally biased region" description="Polar residues" evidence="7">
    <location>
        <begin position="207"/>
        <end position="239"/>
    </location>
</feature>
<dbReference type="PANTHER" id="PTHR10665">
    <property type="entry name" value="RECOMBINING BINDING PROTEIN SUPPRESSOR OF HAIRLESS"/>
    <property type="match status" value="1"/>
</dbReference>
<dbReference type="InterPro" id="IPR015351">
    <property type="entry name" value="RBP-J/Cbf11/Cbf12_DNA-bd"/>
</dbReference>
<dbReference type="EMBL" id="JABCKI010000044">
    <property type="protein sequence ID" value="KAG5653589.1"/>
    <property type="molecule type" value="Genomic_DNA"/>
</dbReference>
<sequence length="883" mass="94777">MALQRSKSAPHGVPALLPVSGGLLRASSYDTIQKAIRPAKRATLAVVKERVVAEPEDAFILGGFFPSALGEEHWGWLRGEDKVKQKQETWAIEAGDSLFGEEDSARETIKLEDKFGTLTGGPGGLLQELEGQVRQSWGEMRGGTDREAVDEDTLWLGLRDRRGRTVGAGGDLDGDVEDWKTPVDSAIDEYFPIWDIAGGNSRDTKLPQVQNTIPSPLNTTRTPSPSHQSLAPTPDPNASIQSILTASKKDPSQSWTPNQPTDVDSLAISQTAAGKRKLDEPSPEDPHTKIRRIVRDHVSHDPNRVMPMTTVICLHAAVAQKSYGTEKRFLCPPPVVHIEGPVWHLRSQQLSMAVVSESGERSFEQKAPLDNNMTASFKFLHVTGTAKAKSFQLSLDIAEPPPPSLTPDGAEVPSGRVWAAFDSAPVTIISKPSKKTAKTRNISSCILAGGPVSLFNRINSQTVRTKYMTIDHAQLCASNVAWSAFNVNVVSRPSEAPPVGGPQPVTYGCEIVLSDTHSGISTSPLIIRKVDKGRVSAEDGGPVSQMQKIALQRVNPDGSRHYLSAAGPLPGTPGVVAPPAPGISSQAGTHPLLFQSPRVRDEVKDGVRIISDEVDDYLCWTIVGISKFQYTFFDAFGQNNNIPEMPITPFPTLFTAPVYRPNNNSIELTVSNFFYEDPKTRTQTPLDVYLGNLGPLRHRIYQTAPPGPLTNISPFVQTLPGPQDGGPSDVAGTPSPVAVANRYVAALHTIVIVEMPPLADVIKALDQNALPPNPDGSGSNHHSPRADGTPAPDPRNGPSLPPPPPPLSISGRSLPLLFIRASDGVGYHSGRTITCENMFQGLDLGSMAANPQVGANIDTGWLAAAQAAAVAEGGLHGWNLRIM</sequence>
<feature type="domain" description="RBP-J/Cbf11/Cbf12 DNA binding" evidence="8">
    <location>
        <begin position="310"/>
        <end position="443"/>
    </location>
</feature>
<evidence type="ECO:0000256" key="6">
    <source>
        <dbReference type="ARBA" id="ARBA00023242"/>
    </source>
</evidence>
<dbReference type="GO" id="GO:0005634">
    <property type="term" value="C:nucleus"/>
    <property type="evidence" value="ECO:0007669"/>
    <property type="project" value="UniProtKB-SubCell"/>
</dbReference>
<evidence type="ECO:0000256" key="4">
    <source>
        <dbReference type="ARBA" id="ARBA00023125"/>
    </source>
</evidence>
<dbReference type="InterPro" id="IPR037095">
    <property type="entry name" value="RBP-J/Cbf11_DNA-bd_sf"/>
</dbReference>
<dbReference type="InterPro" id="IPR008967">
    <property type="entry name" value="p53-like_TF_DNA-bd_sf"/>
</dbReference>
<feature type="region of interest" description="Disordered" evidence="7">
    <location>
        <begin position="199"/>
        <end position="239"/>
    </location>
</feature>
<evidence type="ECO:0000259" key="9">
    <source>
        <dbReference type="SMART" id="SM01268"/>
    </source>
</evidence>
<evidence type="ECO:0000256" key="1">
    <source>
        <dbReference type="ARBA" id="ARBA00004123"/>
    </source>
</evidence>
<reference evidence="10" key="2">
    <citation type="submission" date="2021-10" db="EMBL/GenBank/DDBJ databases">
        <title>Phylogenomics reveals ancestral predisposition of the termite-cultivated fungus Termitomyces towards a domesticated lifestyle.</title>
        <authorList>
            <person name="Auxier B."/>
            <person name="Grum-Grzhimaylo A."/>
            <person name="Cardenas M.E."/>
            <person name="Lodge J.D."/>
            <person name="Laessoe T."/>
            <person name="Pedersen O."/>
            <person name="Smith M.E."/>
            <person name="Kuyper T.W."/>
            <person name="Franco-Molano E.A."/>
            <person name="Baroni T.J."/>
            <person name="Aanen D.K."/>
        </authorList>
    </citation>
    <scope>NUCLEOTIDE SEQUENCE</scope>
    <source>
        <strain evidence="10">D49</strain>
    </source>
</reference>
<feature type="compositionally biased region" description="Pro residues" evidence="7">
    <location>
        <begin position="791"/>
        <end position="807"/>
    </location>
</feature>
<dbReference type="InterPro" id="IPR036358">
    <property type="entry name" value="BTD_sf"/>
</dbReference>
<reference evidence="10" key="1">
    <citation type="submission" date="2021-02" db="EMBL/GenBank/DDBJ databases">
        <authorList>
            <person name="Nieuwenhuis M."/>
            <person name="Van De Peppel L.J.J."/>
        </authorList>
    </citation>
    <scope>NUCLEOTIDE SEQUENCE</scope>
    <source>
        <strain evidence="10">D49</strain>
    </source>
</reference>
<keyword evidence="11" id="KW-1185">Reference proteome</keyword>
<evidence type="ECO:0000256" key="3">
    <source>
        <dbReference type="ARBA" id="ARBA00023015"/>
    </source>
</evidence>
<name>A0A9P7GMX3_9AGAR</name>
<comment type="similarity">
    <text evidence="2">Belongs to the Su(H) family.</text>
</comment>
<evidence type="ECO:0000256" key="2">
    <source>
        <dbReference type="ARBA" id="ARBA00009704"/>
    </source>
</evidence>
<dbReference type="Pfam" id="PF09270">
    <property type="entry name" value="BTD"/>
    <property type="match status" value="1"/>
</dbReference>
<dbReference type="Gene3D" id="2.60.40.1450">
    <property type="entry name" value="LAG1, DNA binding domain"/>
    <property type="match status" value="1"/>
</dbReference>
<dbReference type="SMART" id="SM01267">
    <property type="entry name" value="LAG1_DNAbind"/>
    <property type="match status" value="1"/>
</dbReference>
<dbReference type="InterPro" id="IPR015350">
    <property type="entry name" value="Beta-trefoil_DNA-bd_dom"/>
</dbReference>
<protein>
    <submittedName>
        <fullName evidence="10">Uncharacterized protein</fullName>
    </submittedName>
</protein>
<feature type="region of interest" description="Disordered" evidence="7">
    <location>
        <begin position="769"/>
        <end position="807"/>
    </location>
</feature>
<keyword evidence="5" id="KW-0804">Transcription</keyword>
<dbReference type="OrthoDB" id="5600360at2759"/>
<dbReference type="Proteomes" id="UP000717328">
    <property type="component" value="Unassembled WGS sequence"/>
</dbReference>
<keyword evidence="6" id="KW-0539">Nucleus</keyword>
<gene>
    <name evidence="10" type="ORF">H0H81_012096</name>
</gene>
<dbReference type="AlphaFoldDB" id="A0A9P7GMX3"/>
<dbReference type="SUPFAM" id="SSF49417">
    <property type="entry name" value="p53-like transcription factors"/>
    <property type="match status" value="1"/>
</dbReference>
<comment type="caution">
    <text evidence="10">The sequence shown here is derived from an EMBL/GenBank/DDBJ whole genome shotgun (WGS) entry which is preliminary data.</text>
</comment>
<evidence type="ECO:0000313" key="11">
    <source>
        <dbReference type="Proteomes" id="UP000717328"/>
    </source>
</evidence>
<keyword evidence="4" id="KW-0238">DNA-binding</keyword>